<dbReference type="GO" id="GO:0005886">
    <property type="term" value="C:plasma membrane"/>
    <property type="evidence" value="ECO:0007669"/>
    <property type="project" value="UniProtKB-SubCell"/>
</dbReference>
<dbReference type="PANTHER" id="PTHR34584">
    <property type="entry name" value="NA(+)/H(+) ANTIPORTER SUBUNIT E1"/>
    <property type="match status" value="1"/>
</dbReference>
<reference evidence="8" key="2">
    <citation type="submission" date="2020-09" db="EMBL/GenBank/DDBJ databases">
        <authorList>
            <person name="Sun Q."/>
            <person name="Zhou Y."/>
        </authorList>
    </citation>
    <scope>NUCLEOTIDE SEQUENCE</scope>
    <source>
        <strain evidence="8">CGMCC 1.15095</strain>
    </source>
</reference>
<organism evidence="8 9">
    <name type="scientific">Novosphingobium endophyticum</name>
    <dbReference type="NCBI Taxonomy" id="1955250"/>
    <lineage>
        <taxon>Bacteria</taxon>
        <taxon>Pseudomonadati</taxon>
        <taxon>Pseudomonadota</taxon>
        <taxon>Alphaproteobacteria</taxon>
        <taxon>Sphingomonadales</taxon>
        <taxon>Sphingomonadaceae</taxon>
        <taxon>Novosphingobium</taxon>
    </lineage>
</organism>
<keyword evidence="5 7" id="KW-1133">Transmembrane helix</keyword>
<gene>
    <name evidence="8" type="primary">phaE</name>
    <name evidence="8" type="ORF">GCM10011494_29870</name>
</gene>
<name>A0A916TUK9_9SPHN</name>
<dbReference type="Proteomes" id="UP000608154">
    <property type="component" value="Unassembled WGS sequence"/>
</dbReference>
<reference evidence="8" key="1">
    <citation type="journal article" date="2014" name="Int. J. Syst. Evol. Microbiol.">
        <title>Complete genome sequence of Corynebacterium casei LMG S-19264T (=DSM 44701T), isolated from a smear-ripened cheese.</title>
        <authorList>
            <consortium name="US DOE Joint Genome Institute (JGI-PGF)"/>
            <person name="Walter F."/>
            <person name="Albersmeier A."/>
            <person name="Kalinowski J."/>
            <person name="Ruckert C."/>
        </authorList>
    </citation>
    <scope>NUCLEOTIDE SEQUENCE</scope>
    <source>
        <strain evidence="8">CGMCC 1.15095</strain>
    </source>
</reference>
<keyword evidence="6 7" id="KW-0472">Membrane</keyword>
<dbReference type="InterPro" id="IPR002758">
    <property type="entry name" value="Cation_antiport_E"/>
</dbReference>
<feature type="transmembrane region" description="Helical" evidence="7">
    <location>
        <begin position="12"/>
        <end position="40"/>
    </location>
</feature>
<evidence type="ECO:0000256" key="6">
    <source>
        <dbReference type="ARBA" id="ARBA00023136"/>
    </source>
</evidence>
<proteinExistence type="inferred from homology"/>
<sequence>MRRLFPHPGLTLLLVVMWMLVLNELSVGGFLLGLFFGTLVPLFTAPFWPERPPVRYGWPLIAYGLLVIGDIIVANFQVARLILFCRNRDLRSCWLSIPLDLQSAEAFTVLAGTISLTPGTVSADISTDGRHLLVHALDTSDPEAEVARIKARYERRLMEIFR</sequence>
<dbReference type="GO" id="GO:0008324">
    <property type="term" value="F:monoatomic cation transmembrane transporter activity"/>
    <property type="evidence" value="ECO:0007669"/>
    <property type="project" value="InterPro"/>
</dbReference>
<evidence type="ECO:0000313" key="9">
    <source>
        <dbReference type="Proteomes" id="UP000608154"/>
    </source>
</evidence>
<comment type="similarity">
    <text evidence="2">Belongs to the CPA3 antiporters (TC 2.A.63) subunit E family.</text>
</comment>
<evidence type="ECO:0000256" key="1">
    <source>
        <dbReference type="ARBA" id="ARBA00004651"/>
    </source>
</evidence>
<evidence type="ECO:0000256" key="3">
    <source>
        <dbReference type="ARBA" id="ARBA00022475"/>
    </source>
</evidence>
<feature type="transmembrane region" description="Helical" evidence="7">
    <location>
        <begin position="60"/>
        <end position="83"/>
    </location>
</feature>
<protein>
    <submittedName>
        <fullName evidence="8">Na+/H+ antiporter subunit E</fullName>
    </submittedName>
</protein>
<dbReference type="AlphaFoldDB" id="A0A916TUK9"/>
<dbReference type="PIRSF" id="PIRSF019239">
    <property type="entry name" value="MrpE"/>
    <property type="match status" value="1"/>
</dbReference>
<dbReference type="EMBL" id="BMHK01000023">
    <property type="protein sequence ID" value="GGC09221.1"/>
    <property type="molecule type" value="Genomic_DNA"/>
</dbReference>
<evidence type="ECO:0000256" key="2">
    <source>
        <dbReference type="ARBA" id="ARBA00006228"/>
    </source>
</evidence>
<accession>A0A916TUK9</accession>
<dbReference type="Pfam" id="PF01899">
    <property type="entry name" value="MNHE"/>
    <property type="match status" value="1"/>
</dbReference>
<evidence type="ECO:0000313" key="8">
    <source>
        <dbReference type="EMBL" id="GGC09221.1"/>
    </source>
</evidence>
<evidence type="ECO:0000256" key="7">
    <source>
        <dbReference type="SAM" id="Phobius"/>
    </source>
</evidence>
<comment type="caution">
    <text evidence="8">The sequence shown here is derived from an EMBL/GenBank/DDBJ whole genome shotgun (WGS) entry which is preliminary data.</text>
</comment>
<evidence type="ECO:0000256" key="5">
    <source>
        <dbReference type="ARBA" id="ARBA00022989"/>
    </source>
</evidence>
<keyword evidence="9" id="KW-1185">Reference proteome</keyword>
<dbReference type="RefSeq" id="WP_188772362.1">
    <property type="nucleotide sequence ID" value="NZ_BMHK01000023.1"/>
</dbReference>
<evidence type="ECO:0000256" key="4">
    <source>
        <dbReference type="ARBA" id="ARBA00022692"/>
    </source>
</evidence>
<comment type="subcellular location">
    <subcellularLocation>
        <location evidence="1">Cell membrane</location>
        <topology evidence="1">Multi-pass membrane protein</topology>
    </subcellularLocation>
</comment>
<dbReference type="NCBIfam" id="NF006518">
    <property type="entry name" value="PRK08965.1-2"/>
    <property type="match status" value="1"/>
</dbReference>
<keyword evidence="4 7" id="KW-0812">Transmembrane</keyword>
<keyword evidence="3" id="KW-1003">Cell membrane</keyword>
<dbReference type="PANTHER" id="PTHR34584:SF1">
    <property type="entry name" value="NA(+)_H(+) ANTIPORTER SUBUNIT E1"/>
    <property type="match status" value="1"/>
</dbReference>